<dbReference type="OrthoDB" id="9815600at2"/>
<accession>A0A501PSJ7</accession>
<dbReference type="Pfam" id="PF04977">
    <property type="entry name" value="DivIC"/>
    <property type="match status" value="1"/>
</dbReference>
<evidence type="ECO:0000313" key="2">
    <source>
        <dbReference type="Proteomes" id="UP000319148"/>
    </source>
</evidence>
<dbReference type="AlphaFoldDB" id="A0A501PSJ7"/>
<gene>
    <name evidence="1" type="ORF">FIV46_03020</name>
</gene>
<dbReference type="EMBL" id="VFIY01000004">
    <property type="protein sequence ID" value="TPD63067.1"/>
    <property type="molecule type" value="Genomic_DNA"/>
</dbReference>
<organism evidence="1 2">
    <name type="scientific">Emcibacter nanhaiensis</name>
    <dbReference type="NCBI Taxonomy" id="1505037"/>
    <lineage>
        <taxon>Bacteria</taxon>
        <taxon>Pseudomonadati</taxon>
        <taxon>Pseudomonadota</taxon>
        <taxon>Alphaproteobacteria</taxon>
        <taxon>Emcibacterales</taxon>
        <taxon>Emcibacteraceae</taxon>
        <taxon>Emcibacter</taxon>
    </lineage>
</organism>
<keyword evidence="2" id="KW-1185">Reference proteome</keyword>
<sequence>MKKIQDILNRFQKMAVPLASLFVLSYFGFHALHGKNGLPAHVELQKDIDALQAEYDSIHAVRTELESHIGLLNSENVDPDYLDELSRRYLGYSHQDEIIILENSTSS</sequence>
<dbReference type="Proteomes" id="UP000319148">
    <property type="component" value="Unassembled WGS sequence"/>
</dbReference>
<name>A0A501PSJ7_9PROT</name>
<reference evidence="2" key="1">
    <citation type="submission" date="2019-06" db="EMBL/GenBank/DDBJ databases">
        <title>The complete genome of Emcibacter congregatus ZYLT.</title>
        <authorList>
            <person name="Zhao Z."/>
        </authorList>
    </citation>
    <scope>NUCLEOTIDE SEQUENCE [LARGE SCALE GENOMIC DNA]</scope>
    <source>
        <strain evidence="2">MCCC 1A06723</strain>
    </source>
</reference>
<protein>
    <submittedName>
        <fullName evidence="1">Septum formation initiator family protein</fullName>
    </submittedName>
</protein>
<proteinExistence type="predicted"/>
<dbReference type="RefSeq" id="WP_139938317.1">
    <property type="nucleotide sequence ID" value="NZ_JBHSYP010000022.1"/>
</dbReference>
<comment type="caution">
    <text evidence="1">The sequence shown here is derived from an EMBL/GenBank/DDBJ whole genome shotgun (WGS) entry which is preliminary data.</text>
</comment>
<evidence type="ECO:0000313" key="1">
    <source>
        <dbReference type="EMBL" id="TPD63067.1"/>
    </source>
</evidence>
<dbReference type="InterPro" id="IPR007060">
    <property type="entry name" value="FtsL/DivIC"/>
</dbReference>